<evidence type="ECO:0000313" key="8">
    <source>
        <dbReference type="EMBL" id="POY37944.1"/>
    </source>
</evidence>
<dbReference type="RefSeq" id="WP_103788075.1">
    <property type="nucleotide sequence ID" value="NZ_PQVF01000003.1"/>
</dbReference>
<keyword evidence="3 5" id="KW-0378">Hydrolase</keyword>
<dbReference type="GO" id="GO:0008843">
    <property type="term" value="F:endochitinase activity"/>
    <property type="evidence" value="ECO:0007669"/>
    <property type="project" value="UniProtKB-EC"/>
</dbReference>
<comment type="similarity">
    <text evidence="6">Belongs to the glycosyl hydrolase 18 family.</text>
</comment>
<dbReference type="EMBL" id="PQVF01000003">
    <property type="protein sequence ID" value="POY37944.1"/>
    <property type="molecule type" value="Genomic_DNA"/>
</dbReference>
<dbReference type="InterPro" id="IPR001579">
    <property type="entry name" value="Glyco_hydro_18_chit_AS"/>
</dbReference>
<protein>
    <recommendedName>
        <fullName evidence="2">chitinase</fullName>
        <ecNumber evidence="2">3.2.1.14</ecNumber>
    </recommendedName>
</protein>
<dbReference type="Gene3D" id="3.20.20.80">
    <property type="entry name" value="Glycosidases"/>
    <property type="match status" value="1"/>
</dbReference>
<name>A0A2S5A604_9SPHI</name>
<keyword evidence="4 5" id="KW-0326">Glycosidase</keyword>
<dbReference type="PROSITE" id="PS51257">
    <property type="entry name" value="PROKAR_LIPOPROTEIN"/>
    <property type="match status" value="1"/>
</dbReference>
<sequence length="329" mass="36014">MKASKLIIGLLGMLIVLAGCKKSEANVPSKSESKFRIVGYLFNTGTLSQESASVDFNKITHLNIAFINPDANGNLTASADLDKVIAKAHASNVKVLFSFGGGDPPAHLKELVKQDKRTSFVANLVGLMQKHGFDGIDVDLEGDFIDANYEAFITALAVPVKNNQKLLTAAVASWNHYSISDNALAQFDFINVMSYDKTGPWNKANPGQHSPYSLAVDDIQLWNVTRKVPAEKISLGLPFYGYCFGTDLPDYMTYKEIVTAFPVSEKTDQVDIPNKGTVYYNGIPTIKSKVALAYEKQLGGVMIWQLLQDTNDSKSLLKAINDVVNEHTN</sequence>
<evidence type="ECO:0000256" key="4">
    <source>
        <dbReference type="ARBA" id="ARBA00023295"/>
    </source>
</evidence>
<dbReference type="GO" id="GO:0008061">
    <property type="term" value="F:chitin binding"/>
    <property type="evidence" value="ECO:0007669"/>
    <property type="project" value="InterPro"/>
</dbReference>
<proteinExistence type="inferred from homology"/>
<evidence type="ECO:0000256" key="3">
    <source>
        <dbReference type="ARBA" id="ARBA00022801"/>
    </source>
</evidence>
<dbReference type="SMART" id="SM00636">
    <property type="entry name" value="Glyco_18"/>
    <property type="match status" value="1"/>
</dbReference>
<dbReference type="SUPFAM" id="SSF51445">
    <property type="entry name" value="(Trans)glycosidases"/>
    <property type="match status" value="1"/>
</dbReference>
<dbReference type="InterPro" id="IPR017853">
    <property type="entry name" value="GH"/>
</dbReference>
<dbReference type="OrthoDB" id="9775889at2"/>
<dbReference type="PANTHER" id="PTHR11177">
    <property type="entry name" value="CHITINASE"/>
    <property type="match status" value="1"/>
</dbReference>
<evidence type="ECO:0000256" key="6">
    <source>
        <dbReference type="RuleBase" id="RU004453"/>
    </source>
</evidence>
<evidence type="ECO:0000313" key="9">
    <source>
        <dbReference type="Proteomes" id="UP000236893"/>
    </source>
</evidence>
<organism evidence="8 9">
    <name type="scientific">Solitalea longa</name>
    <dbReference type="NCBI Taxonomy" id="2079460"/>
    <lineage>
        <taxon>Bacteria</taxon>
        <taxon>Pseudomonadati</taxon>
        <taxon>Bacteroidota</taxon>
        <taxon>Sphingobacteriia</taxon>
        <taxon>Sphingobacteriales</taxon>
        <taxon>Sphingobacteriaceae</taxon>
        <taxon>Solitalea</taxon>
    </lineage>
</organism>
<reference evidence="8 9" key="1">
    <citation type="submission" date="2018-01" db="EMBL/GenBank/DDBJ databases">
        <authorList>
            <person name="Gaut B.S."/>
            <person name="Morton B.R."/>
            <person name="Clegg M.T."/>
            <person name="Duvall M.R."/>
        </authorList>
    </citation>
    <scope>NUCLEOTIDE SEQUENCE [LARGE SCALE GENOMIC DNA]</scope>
    <source>
        <strain evidence="8 9">HR-AV</strain>
    </source>
</reference>
<dbReference type="InterPro" id="IPR011583">
    <property type="entry name" value="Chitinase_II/V-like_cat"/>
</dbReference>
<evidence type="ECO:0000256" key="5">
    <source>
        <dbReference type="RuleBase" id="RU000489"/>
    </source>
</evidence>
<dbReference type="EC" id="3.2.1.14" evidence="2"/>
<dbReference type="PROSITE" id="PS51910">
    <property type="entry name" value="GH18_2"/>
    <property type="match status" value="1"/>
</dbReference>
<dbReference type="PROSITE" id="PS01095">
    <property type="entry name" value="GH18_1"/>
    <property type="match status" value="1"/>
</dbReference>
<accession>A0A2S5A604</accession>
<gene>
    <name evidence="8" type="ORF">C3K47_05320</name>
</gene>
<evidence type="ECO:0000256" key="1">
    <source>
        <dbReference type="ARBA" id="ARBA00000822"/>
    </source>
</evidence>
<evidence type="ECO:0000259" key="7">
    <source>
        <dbReference type="PROSITE" id="PS51910"/>
    </source>
</evidence>
<feature type="domain" description="GH18" evidence="7">
    <location>
        <begin position="35"/>
        <end position="327"/>
    </location>
</feature>
<dbReference type="GO" id="GO:0006032">
    <property type="term" value="P:chitin catabolic process"/>
    <property type="evidence" value="ECO:0007669"/>
    <property type="project" value="TreeGrafter"/>
</dbReference>
<dbReference type="PANTHER" id="PTHR11177:SF317">
    <property type="entry name" value="CHITINASE 12-RELATED"/>
    <property type="match status" value="1"/>
</dbReference>
<dbReference type="InterPro" id="IPR001223">
    <property type="entry name" value="Glyco_hydro18_cat"/>
</dbReference>
<dbReference type="Pfam" id="PF00704">
    <property type="entry name" value="Glyco_hydro_18"/>
    <property type="match status" value="1"/>
</dbReference>
<comment type="catalytic activity">
    <reaction evidence="1">
        <text>Random endo-hydrolysis of N-acetyl-beta-D-glucosaminide (1-&gt;4)-beta-linkages in chitin and chitodextrins.</text>
        <dbReference type="EC" id="3.2.1.14"/>
    </reaction>
</comment>
<dbReference type="InterPro" id="IPR050314">
    <property type="entry name" value="Glycosyl_Hydrlase_18"/>
</dbReference>
<dbReference type="Gene3D" id="3.40.5.30">
    <property type="entry name" value="(Trans)glycosidases - domain 2"/>
    <property type="match status" value="1"/>
</dbReference>
<keyword evidence="9" id="KW-1185">Reference proteome</keyword>
<dbReference type="Proteomes" id="UP000236893">
    <property type="component" value="Unassembled WGS sequence"/>
</dbReference>
<dbReference type="GO" id="GO:0005576">
    <property type="term" value="C:extracellular region"/>
    <property type="evidence" value="ECO:0007669"/>
    <property type="project" value="TreeGrafter"/>
</dbReference>
<dbReference type="GO" id="GO:0005975">
    <property type="term" value="P:carbohydrate metabolic process"/>
    <property type="evidence" value="ECO:0007669"/>
    <property type="project" value="InterPro"/>
</dbReference>
<comment type="caution">
    <text evidence="8">The sequence shown here is derived from an EMBL/GenBank/DDBJ whole genome shotgun (WGS) entry which is preliminary data.</text>
</comment>
<dbReference type="AlphaFoldDB" id="A0A2S5A604"/>
<evidence type="ECO:0000256" key="2">
    <source>
        <dbReference type="ARBA" id="ARBA00012729"/>
    </source>
</evidence>